<evidence type="ECO:0000259" key="2">
    <source>
        <dbReference type="SMART" id="SM00014"/>
    </source>
</evidence>
<feature type="transmembrane region" description="Helical" evidence="1">
    <location>
        <begin position="52"/>
        <end position="75"/>
    </location>
</feature>
<gene>
    <name evidence="3" type="ORF">AB852_29535</name>
</gene>
<sequence length="222" mass="22707">MGRWPLAAFVLCALVLVCVTWQVAAGGPLLRADVRAAGVLRTSAMPDGPAELLADLGNVPVALSVLAVAAGYAAWRARRARIARWWAGPAAAALLLLVTLLLVVAMKALIGRPGPPGPVGGTGFYPSGHAATSAAAYGAAVLLLLPWTRGRTARRGLVTGCLLVVVGTGYGLVRRGYHWPLDVLGSWSLCGALLVLVALCVPGSGGRTGRRDTDGPPDPPVG</sequence>
<organism evidence="3 4">
    <name type="scientific">Streptomyces uncialis</name>
    <dbReference type="NCBI Taxonomy" id="1048205"/>
    <lineage>
        <taxon>Bacteria</taxon>
        <taxon>Bacillati</taxon>
        <taxon>Actinomycetota</taxon>
        <taxon>Actinomycetes</taxon>
        <taxon>Kitasatosporales</taxon>
        <taxon>Streptomycetaceae</taxon>
        <taxon>Streptomyces</taxon>
    </lineage>
</organism>
<feature type="transmembrane region" description="Helical" evidence="1">
    <location>
        <begin position="155"/>
        <end position="173"/>
    </location>
</feature>
<dbReference type="SMART" id="SM00014">
    <property type="entry name" value="acidPPc"/>
    <property type="match status" value="1"/>
</dbReference>
<dbReference type="Gene3D" id="1.20.144.10">
    <property type="entry name" value="Phosphatidic acid phosphatase type 2/haloperoxidase"/>
    <property type="match status" value="1"/>
</dbReference>
<keyword evidence="1" id="KW-0472">Membrane</keyword>
<feature type="transmembrane region" description="Helical" evidence="1">
    <location>
        <begin position="87"/>
        <end position="110"/>
    </location>
</feature>
<name>A0A1Q4V1Q6_9ACTN</name>
<feature type="transmembrane region" description="Helical" evidence="1">
    <location>
        <begin position="130"/>
        <end position="148"/>
    </location>
</feature>
<dbReference type="EMBL" id="LFBV01000009">
    <property type="protein sequence ID" value="OKH91744.1"/>
    <property type="molecule type" value="Genomic_DNA"/>
</dbReference>
<evidence type="ECO:0000313" key="4">
    <source>
        <dbReference type="Proteomes" id="UP000186455"/>
    </source>
</evidence>
<reference evidence="3 4" key="1">
    <citation type="submission" date="2015-06" db="EMBL/GenBank/DDBJ databases">
        <title>Cloning and characterization of the uncialamcin biosynthetic gene cluster.</title>
        <authorList>
            <person name="Yan X."/>
            <person name="Huang T."/>
            <person name="Ge H."/>
            <person name="Shen B."/>
        </authorList>
    </citation>
    <scope>NUCLEOTIDE SEQUENCE [LARGE SCALE GENOMIC DNA]</scope>
    <source>
        <strain evidence="3 4">DCA2648</strain>
    </source>
</reference>
<proteinExistence type="predicted"/>
<accession>A0A1Q4V1Q6</accession>
<dbReference type="Pfam" id="PF01569">
    <property type="entry name" value="PAP2"/>
    <property type="match status" value="1"/>
</dbReference>
<keyword evidence="1" id="KW-0812">Transmembrane</keyword>
<feature type="domain" description="Phosphatidic acid phosphatase type 2/haloperoxidase" evidence="2">
    <location>
        <begin position="87"/>
        <end position="199"/>
    </location>
</feature>
<evidence type="ECO:0000313" key="3">
    <source>
        <dbReference type="EMBL" id="OKH91744.1"/>
    </source>
</evidence>
<evidence type="ECO:0000256" key="1">
    <source>
        <dbReference type="SAM" id="Phobius"/>
    </source>
</evidence>
<feature type="transmembrane region" description="Helical" evidence="1">
    <location>
        <begin position="179"/>
        <end position="201"/>
    </location>
</feature>
<dbReference type="InterPro" id="IPR000326">
    <property type="entry name" value="PAP2/HPO"/>
</dbReference>
<dbReference type="SUPFAM" id="SSF48317">
    <property type="entry name" value="Acid phosphatase/Vanadium-dependent haloperoxidase"/>
    <property type="match status" value="1"/>
</dbReference>
<dbReference type="AlphaFoldDB" id="A0A1Q4V1Q6"/>
<keyword evidence="4" id="KW-1185">Reference proteome</keyword>
<dbReference type="Proteomes" id="UP000186455">
    <property type="component" value="Unassembled WGS sequence"/>
</dbReference>
<keyword evidence="1" id="KW-1133">Transmembrane helix</keyword>
<dbReference type="STRING" id="1048205.AB852_29535"/>
<dbReference type="InterPro" id="IPR036938">
    <property type="entry name" value="PAP2/HPO_sf"/>
</dbReference>
<comment type="caution">
    <text evidence="3">The sequence shown here is derived from an EMBL/GenBank/DDBJ whole genome shotgun (WGS) entry which is preliminary data.</text>
</comment>
<protein>
    <recommendedName>
        <fullName evidence="2">Phosphatidic acid phosphatase type 2/haloperoxidase domain-containing protein</fullName>
    </recommendedName>
</protein>